<dbReference type="RefSeq" id="XP_007723684.1">
    <property type="nucleotide sequence ID" value="XM_007725494.1"/>
</dbReference>
<accession>W9Y573</accession>
<organism evidence="2 3">
    <name type="scientific">Capronia coronata CBS 617.96</name>
    <dbReference type="NCBI Taxonomy" id="1182541"/>
    <lineage>
        <taxon>Eukaryota</taxon>
        <taxon>Fungi</taxon>
        <taxon>Dikarya</taxon>
        <taxon>Ascomycota</taxon>
        <taxon>Pezizomycotina</taxon>
        <taxon>Eurotiomycetes</taxon>
        <taxon>Chaetothyriomycetidae</taxon>
        <taxon>Chaetothyriales</taxon>
        <taxon>Herpotrichiellaceae</taxon>
        <taxon>Capronia</taxon>
    </lineage>
</organism>
<evidence type="ECO:0000313" key="3">
    <source>
        <dbReference type="Proteomes" id="UP000019484"/>
    </source>
</evidence>
<comment type="caution">
    <text evidence="2">The sequence shown here is derived from an EMBL/GenBank/DDBJ whole genome shotgun (WGS) entry which is preliminary data.</text>
</comment>
<keyword evidence="3" id="KW-1185">Reference proteome</keyword>
<dbReference type="GeneID" id="19159483"/>
<dbReference type="AlphaFoldDB" id="W9Y573"/>
<sequence>MASTPPAQITSTPETPHTPLHGAVYDRVNNRSLRRTTRSSTKIASKETGSTPASQRRSSQLEFPVTTPRSSQPSTDAASGLYSPQSTPKNKSPCRVQVLSPSSPDLHTSKSKQHNLSSTTLHPAPSSSTTVPERMLPTPAKTPQKKMAPKVGGAARALFQDTTRQIADSASFEPSPRRSRRTKRYNGFSLESFCAEDDSSRAQIQIFTDSRDTVPQVDESTSNPFLAHNLNAETSSARKVAGTVKRRKVSGQKKIDPQVEEAISKDEGMVYVFRGKKVFRRFDDAGDEEEEIDPDELGLLSHTPARSTAKPMKTLTRRSIKPTCLFQTEEQRRARELEKEEEALTDIEGIEGSDGDIAGDSTHDNHSAQKTSRSLRSSSKKVGADALDGTHLREAVVRRTNKPKQASPFDSWPRVKHGLRTEAASLKSRKRPANGPVEDETDRGSTESKKMRT</sequence>
<feature type="compositionally biased region" description="Basic and acidic residues" evidence="1">
    <location>
        <begin position="442"/>
        <end position="453"/>
    </location>
</feature>
<dbReference type="HOGENOM" id="CLU_038380_0_0_1"/>
<feature type="region of interest" description="Disordered" evidence="1">
    <location>
        <begin position="286"/>
        <end position="453"/>
    </location>
</feature>
<feature type="compositionally biased region" description="Polar residues" evidence="1">
    <location>
        <begin position="1"/>
        <end position="15"/>
    </location>
</feature>
<feature type="compositionally biased region" description="Basic and acidic residues" evidence="1">
    <location>
        <begin position="329"/>
        <end position="338"/>
    </location>
</feature>
<dbReference type="EMBL" id="AMWN01000004">
    <property type="protein sequence ID" value="EXJ87678.1"/>
    <property type="molecule type" value="Genomic_DNA"/>
</dbReference>
<feature type="compositionally biased region" description="Acidic residues" evidence="1">
    <location>
        <begin position="286"/>
        <end position="296"/>
    </location>
</feature>
<proteinExistence type="predicted"/>
<dbReference type="OrthoDB" id="5398515at2759"/>
<feature type="compositionally biased region" description="Polar residues" evidence="1">
    <location>
        <begin position="47"/>
        <end position="90"/>
    </location>
</feature>
<feature type="compositionally biased region" description="Polar residues" evidence="1">
    <location>
        <begin position="114"/>
        <end position="131"/>
    </location>
</feature>
<name>W9Y573_9EURO</name>
<evidence type="ECO:0000256" key="1">
    <source>
        <dbReference type="SAM" id="MobiDB-lite"/>
    </source>
</evidence>
<gene>
    <name evidence="2" type="ORF">A1O1_04602</name>
</gene>
<dbReference type="eggNOG" id="ENOG502S7GF">
    <property type="taxonomic scope" value="Eukaryota"/>
</dbReference>
<reference evidence="2 3" key="1">
    <citation type="submission" date="2013-03" db="EMBL/GenBank/DDBJ databases">
        <title>The Genome Sequence of Capronia coronata CBS 617.96.</title>
        <authorList>
            <consortium name="The Broad Institute Genomics Platform"/>
            <person name="Cuomo C."/>
            <person name="de Hoog S."/>
            <person name="Gorbushina A."/>
            <person name="Walker B."/>
            <person name="Young S.K."/>
            <person name="Zeng Q."/>
            <person name="Gargeya S."/>
            <person name="Fitzgerald M."/>
            <person name="Haas B."/>
            <person name="Abouelleil A."/>
            <person name="Allen A.W."/>
            <person name="Alvarado L."/>
            <person name="Arachchi H.M."/>
            <person name="Berlin A.M."/>
            <person name="Chapman S.B."/>
            <person name="Gainer-Dewar J."/>
            <person name="Goldberg J."/>
            <person name="Griggs A."/>
            <person name="Gujja S."/>
            <person name="Hansen M."/>
            <person name="Howarth C."/>
            <person name="Imamovic A."/>
            <person name="Ireland A."/>
            <person name="Larimer J."/>
            <person name="McCowan C."/>
            <person name="Murphy C."/>
            <person name="Pearson M."/>
            <person name="Poon T.W."/>
            <person name="Priest M."/>
            <person name="Roberts A."/>
            <person name="Saif S."/>
            <person name="Shea T."/>
            <person name="Sisk P."/>
            <person name="Sykes S."/>
            <person name="Wortman J."/>
            <person name="Nusbaum C."/>
            <person name="Birren B."/>
        </authorList>
    </citation>
    <scope>NUCLEOTIDE SEQUENCE [LARGE SCALE GENOMIC DNA]</scope>
    <source>
        <strain evidence="2 3">CBS 617.96</strain>
    </source>
</reference>
<dbReference type="Proteomes" id="UP000019484">
    <property type="component" value="Unassembled WGS sequence"/>
</dbReference>
<evidence type="ECO:0000313" key="2">
    <source>
        <dbReference type="EMBL" id="EXJ87678.1"/>
    </source>
</evidence>
<feature type="compositionally biased region" description="Basic and acidic residues" evidence="1">
    <location>
        <begin position="388"/>
        <end position="397"/>
    </location>
</feature>
<feature type="compositionally biased region" description="Acidic residues" evidence="1">
    <location>
        <begin position="339"/>
        <end position="354"/>
    </location>
</feature>
<feature type="region of interest" description="Disordered" evidence="1">
    <location>
        <begin position="1"/>
        <end position="184"/>
    </location>
</feature>
<protein>
    <submittedName>
        <fullName evidence="2">Uncharacterized protein</fullName>
    </submittedName>
</protein>
<feature type="compositionally biased region" description="Low complexity" evidence="1">
    <location>
        <begin position="372"/>
        <end position="381"/>
    </location>
</feature>